<accession>A0A7S2Y3F4</accession>
<reference evidence="4" key="1">
    <citation type="submission" date="2021-01" db="EMBL/GenBank/DDBJ databases">
        <authorList>
            <person name="Corre E."/>
            <person name="Pelletier E."/>
            <person name="Niang G."/>
            <person name="Scheremetjew M."/>
            <person name="Finn R."/>
            <person name="Kale V."/>
            <person name="Holt S."/>
            <person name="Cochrane G."/>
            <person name="Meng A."/>
            <person name="Brown T."/>
            <person name="Cohen L."/>
        </authorList>
    </citation>
    <scope>NUCLEOTIDE SEQUENCE</scope>
    <source>
        <strain evidence="4">CCMP125</strain>
    </source>
</reference>
<evidence type="ECO:0000256" key="2">
    <source>
        <dbReference type="SAM" id="Phobius"/>
    </source>
</evidence>
<sequence length="343" mass="37753">MCRNKPYTKPCHLLFLGLTVTCLFHSVDSFLPLKNYHHHTPATFGLEKPSVTLFEQQKNDNDGGGNPLKALFNPYESKIPKEIEREIYEAEGNTAAAQDRTTRVGFYTLLAVLGVGMAFFNFFISQLRVSETPDGSLFDLADSSFAWVDGNFLTQFFFMNKIGGGLCLLFGAGAGLLAEAELDTRRINAEKIYDELVRRREKKEQKAAAAPSKKKKKKRKSTKESKRLNALVEVMEESDASTTPEPVQAEAEVAPKNSSAELETTESTDASGDTKDEGLFEKVKGFYERADTMAASQALLLNKKLEDAGVLDKITDETGLKVVGKEQAAAAAAKEESSKPTEK</sequence>
<protein>
    <submittedName>
        <fullName evidence="4">Uncharacterized protein</fullName>
    </submittedName>
</protein>
<feature type="chain" id="PRO_5031204274" evidence="3">
    <location>
        <begin position="30"/>
        <end position="343"/>
    </location>
</feature>
<evidence type="ECO:0000256" key="1">
    <source>
        <dbReference type="SAM" id="MobiDB-lite"/>
    </source>
</evidence>
<feature type="compositionally biased region" description="Basic residues" evidence="1">
    <location>
        <begin position="212"/>
        <end position="221"/>
    </location>
</feature>
<keyword evidence="3" id="KW-0732">Signal</keyword>
<dbReference type="AlphaFoldDB" id="A0A7S2Y3F4"/>
<dbReference type="EMBL" id="HBHT01003702">
    <property type="protein sequence ID" value="CAD9944814.1"/>
    <property type="molecule type" value="Transcribed_RNA"/>
</dbReference>
<organism evidence="4">
    <name type="scientific">Entomoneis paludosa</name>
    <dbReference type="NCBI Taxonomy" id="265537"/>
    <lineage>
        <taxon>Eukaryota</taxon>
        <taxon>Sar</taxon>
        <taxon>Stramenopiles</taxon>
        <taxon>Ochrophyta</taxon>
        <taxon>Bacillariophyta</taxon>
        <taxon>Bacillariophyceae</taxon>
        <taxon>Bacillariophycidae</taxon>
        <taxon>Entomoneidaceae</taxon>
        <taxon>Entomoneis</taxon>
    </lineage>
</organism>
<evidence type="ECO:0000256" key="3">
    <source>
        <dbReference type="SAM" id="SignalP"/>
    </source>
</evidence>
<feature type="signal peptide" evidence="3">
    <location>
        <begin position="1"/>
        <end position="29"/>
    </location>
</feature>
<feature type="transmembrane region" description="Helical" evidence="2">
    <location>
        <begin position="104"/>
        <end position="124"/>
    </location>
</feature>
<keyword evidence="2" id="KW-0472">Membrane</keyword>
<keyword evidence="2" id="KW-1133">Transmembrane helix</keyword>
<gene>
    <name evidence="4" type="ORF">APAL1065_LOCUS2493</name>
</gene>
<evidence type="ECO:0000313" key="4">
    <source>
        <dbReference type="EMBL" id="CAD9944814.1"/>
    </source>
</evidence>
<proteinExistence type="predicted"/>
<feature type="compositionally biased region" description="Polar residues" evidence="1">
    <location>
        <begin position="256"/>
        <end position="271"/>
    </location>
</feature>
<name>A0A7S2Y3F4_9STRA</name>
<keyword evidence="2" id="KW-0812">Transmembrane</keyword>
<feature type="region of interest" description="Disordered" evidence="1">
    <location>
        <begin position="203"/>
        <end position="277"/>
    </location>
</feature>